<reference evidence="3" key="1">
    <citation type="journal article" date="2013" name="Nat. Genet.">
        <title>The draft genomes of soft-shell turtle and green sea turtle yield insights into the development and evolution of the turtle-specific body plan.</title>
        <authorList>
            <person name="Wang Z."/>
            <person name="Pascual-Anaya J."/>
            <person name="Zadissa A."/>
            <person name="Li W."/>
            <person name="Niimura Y."/>
            <person name="Huang Z."/>
            <person name="Li C."/>
            <person name="White S."/>
            <person name="Xiong Z."/>
            <person name="Fang D."/>
            <person name="Wang B."/>
            <person name="Ming Y."/>
            <person name="Chen Y."/>
            <person name="Zheng Y."/>
            <person name="Kuraku S."/>
            <person name="Pignatelli M."/>
            <person name="Herrero J."/>
            <person name="Beal K."/>
            <person name="Nozawa M."/>
            <person name="Li Q."/>
            <person name="Wang J."/>
            <person name="Zhang H."/>
            <person name="Yu L."/>
            <person name="Shigenobu S."/>
            <person name="Wang J."/>
            <person name="Liu J."/>
            <person name="Flicek P."/>
            <person name="Searle S."/>
            <person name="Wang J."/>
            <person name="Kuratani S."/>
            <person name="Yin Y."/>
            <person name="Aken B."/>
            <person name="Zhang G."/>
            <person name="Irie N."/>
        </authorList>
    </citation>
    <scope>NUCLEOTIDE SEQUENCE [LARGE SCALE GENOMIC DNA]</scope>
</reference>
<feature type="region of interest" description="Disordered" evidence="1">
    <location>
        <begin position="27"/>
        <end position="83"/>
    </location>
</feature>
<dbReference type="AlphaFoldDB" id="M7C096"/>
<evidence type="ECO:0000313" key="3">
    <source>
        <dbReference type="Proteomes" id="UP000031443"/>
    </source>
</evidence>
<name>M7C096_CHEMY</name>
<evidence type="ECO:0000256" key="1">
    <source>
        <dbReference type="SAM" id="MobiDB-lite"/>
    </source>
</evidence>
<evidence type="ECO:0000313" key="2">
    <source>
        <dbReference type="EMBL" id="EMP33787.1"/>
    </source>
</evidence>
<organism evidence="2 3">
    <name type="scientific">Chelonia mydas</name>
    <name type="common">Green sea-turtle</name>
    <name type="synonym">Chelonia agassizi</name>
    <dbReference type="NCBI Taxonomy" id="8469"/>
    <lineage>
        <taxon>Eukaryota</taxon>
        <taxon>Metazoa</taxon>
        <taxon>Chordata</taxon>
        <taxon>Craniata</taxon>
        <taxon>Vertebrata</taxon>
        <taxon>Euteleostomi</taxon>
        <taxon>Archelosauria</taxon>
        <taxon>Testudinata</taxon>
        <taxon>Testudines</taxon>
        <taxon>Cryptodira</taxon>
        <taxon>Durocryptodira</taxon>
        <taxon>Americhelydia</taxon>
        <taxon>Chelonioidea</taxon>
        <taxon>Cheloniidae</taxon>
        <taxon>Chelonia</taxon>
    </lineage>
</organism>
<dbReference type="EMBL" id="KB535131">
    <property type="protein sequence ID" value="EMP33787.1"/>
    <property type="molecule type" value="Genomic_DNA"/>
</dbReference>
<sequence>MGPVPSSSPGAAVLFVRGEQCTGCGVTAGQRRKGIERERKKAEKEEEEETREQVQHRELQGAFPFAPYPTHVPQPGGTIPRGTARAISSAAPAVKSSPPCVPTPFLSPPLFSLILC</sequence>
<protein>
    <submittedName>
        <fullName evidence="2">Uncharacterized protein</fullName>
    </submittedName>
</protein>
<proteinExistence type="predicted"/>
<dbReference type="Proteomes" id="UP000031443">
    <property type="component" value="Unassembled WGS sequence"/>
</dbReference>
<keyword evidence="3" id="KW-1185">Reference proteome</keyword>
<feature type="compositionally biased region" description="Basic and acidic residues" evidence="1">
    <location>
        <begin position="33"/>
        <end position="44"/>
    </location>
</feature>
<gene>
    <name evidence="2" type="ORF">UY3_09080</name>
</gene>
<accession>M7C096</accession>